<dbReference type="InterPro" id="IPR000160">
    <property type="entry name" value="GGDEF_dom"/>
</dbReference>
<feature type="domain" description="HAMP" evidence="10">
    <location>
        <begin position="314"/>
        <end position="367"/>
    </location>
</feature>
<accession>A0ABQ5YQ06</accession>
<sequence>MPSLSLRATLTLAFAAVSVLMAVLLSVLLGRLTADALRQDIGTSLTELADQMRARLDAGLADRLRTVELMASLQQMRDSATAVADNRFLLEKLRRNDIKIAWIGFADVDGKVVYSADGILEGANVAARPWFISGKQGPFVGDVHEAKLLAKILPPPASGEPLRFVDVAAPVFGTTGHLRGVLGVHLSWEWARDIEQHVFTASRRASGVETFVLNREGQMLLAPQGSAGVLLPANLDTAATGSGQLLRWPDGQDYVTTLVRTRGYDEYAGLGWSIVSRQAAQEAYAPVRQMQDMVWAIGVAMAVLFALFGLWLARRIAQPLHQLSHVADLLRGGEMNALIPTSSTFVETAQLAGSFRHLVYVLKAEQGKLQALNESLEEQVAKRTEALDAANRHLFTSLEERQRLVARLEELAHTDSLSGLLNRRALHERSAIELARLERQPAPLALMIFDIDHFKRINDQHGHDAGDEAIRLLARTAKGVLREVDILARFGGEEFVALLPDTSSEAAIAVAERLRLAISAISIVTPAGPIGMTASFGLALWEPGLSLDILISRADKALYGAKHGGRNRLVVWPDQA</sequence>
<evidence type="ECO:0000256" key="4">
    <source>
        <dbReference type="ARBA" id="ARBA00022692"/>
    </source>
</evidence>
<feature type="domain" description="GGDEF" evidence="11">
    <location>
        <begin position="442"/>
        <end position="574"/>
    </location>
</feature>
<dbReference type="SMART" id="SM00267">
    <property type="entry name" value="GGDEF"/>
    <property type="match status" value="1"/>
</dbReference>
<comment type="subcellular location">
    <subcellularLocation>
        <location evidence="1">Cell membrane</location>
        <topology evidence="1">Multi-pass membrane protein</topology>
    </subcellularLocation>
</comment>
<keyword evidence="8" id="KW-0175">Coiled coil</keyword>
<dbReference type="InterPro" id="IPR043128">
    <property type="entry name" value="Rev_trsase/Diguanyl_cyclase"/>
</dbReference>
<evidence type="ECO:0000259" key="10">
    <source>
        <dbReference type="PROSITE" id="PS50885"/>
    </source>
</evidence>
<keyword evidence="5 9" id="KW-1133">Transmembrane helix</keyword>
<dbReference type="EMBL" id="BSOG01000006">
    <property type="protein sequence ID" value="GLR14999.1"/>
    <property type="molecule type" value="Genomic_DNA"/>
</dbReference>
<comment type="catalytic activity">
    <reaction evidence="7">
        <text>2 GTP = 3',3'-c-di-GMP + 2 diphosphate</text>
        <dbReference type="Rhea" id="RHEA:24898"/>
        <dbReference type="ChEBI" id="CHEBI:33019"/>
        <dbReference type="ChEBI" id="CHEBI:37565"/>
        <dbReference type="ChEBI" id="CHEBI:58805"/>
        <dbReference type="EC" id="2.7.7.65"/>
    </reaction>
</comment>
<evidence type="ECO:0000313" key="13">
    <source>
        <dbReference type="Proteomes" id="UP001156706"/>
    </source>
</evidence>
<feature type="transmembrane region" description="Helical" evidence="9">
    <location>
        <begin position="293"/>
        <end position="313"/>
    </location>
</feature>
<dbReference type="Pfam" id="PF00990">
    <property type="entry name" value="GGDEF"/>
    <property type="match status" value="1"/>
</dbReference>
<evidence type="ECO:0000256" key="8">
    <source>
        <dbReference type="SAM" id="Coils"/>
    </source>
</evidence>
<reference evidence="13" key="1">
    <citation type="journal article" date="2019" name="Int. J. Syst. Evol. Microbiol.">
        <title>The Global Catalogue of Microorganisms (GCM) 10K type strain sequencing project: providing services to taxonomists for standard genome sequencing and annotation.</title>
        <authorList>
            <consortium name="The Broad Institute Genomics Platform"/>
            <consortium name="The Broad Institute Genome Sequencing Center for Infectious Disease"/>
            <person name="Wu L."/>
            <person name="Ma J."/>
        </authorList>
    </citation>
    <scope>NUCLEOTIDE SEQUENCE [LARGE SCALE GENOMIC DNA]</scope>
    <source>
        <strain evidence="13">NBRC 110044</strain>
    </source>
</reference>
<dbReference type="PROSITE" id="PS50885">
    <property type="entry name" value="HAMP"/>
    <property type="match status" value="1"/>
</dbReference>
<dbReference type="Gene3D" id="6.10.340.10">
    <property type="match status" value="1"/>
</dbReference>
<dbReference type="NCBIfam" id="TIGR00254">
    <property type="entry name" value="GGDEF"/>
    <property type="match status" value="1"/>
</dbReference>
<organism evidence="12 13">
    <name type="scientific">Chitinimonas prasina</name>
    <dbReference type="NCBI Taxonomy" id="1434937"/>
    <lineage>
        <taxon>Bacteria</taxon>
        <taxon>Pseudomonadati</taxon>
        <taxon>Pseudomonadota</taxon>
        <taxon>Betaproteobacteria</taxon>
        <taxon>Neisseriales</taxon>
        <taxon>Chitinibacteraceae</taxon>
        <taxon>Chitinimonas</taxon>
    </lineage>
</organism>
<dbReference type="PROSITE" id="PS50887">
    <property type="entry name" value="GGDEF"/>
    <property type="match status" value="1"/>
</dbReference>
<dbReference type="Proteomes" id="UP001156706">
    <property type="component" value="Unassembled WGS sequence"/>
</dbReference>
<evidence type="ECO:0000256" key="3">
    <source>
        <dbReference type="ARBA" id="ARBA00022475"/>
    </source>
</evidence>
<dbReference type="InterPro" id="IPR050469">
    <property type="entry name" value="Diguanylate_Cyclase"/>
</dbReference>
<evidence type="ECO:0000256" key="9">
    <source>
        <dbReference type="SAM" id="Phobius"/>
    </source>
</evidence>
<evidence type="ECO:0000259" key="11">
    <source>
        <dbReference type="PROSITE" id="PS50887"/>
    </source>
</evidence>
<proteinExistence type="predicted"/>
<dbReference type="CDD" id="cd01949">
    <property type="entry name" value="GGDEF"/>
    <property type="match status" value="1"/>
</dbReference>
<dbReference type="InterPro" id="IPR003660">
    <property type="entry name" value="HAMP_dom"/>
</dbReference>
<evidence type="ECO:0000256" key="7">
    <source>
        <dbReference type="ARBA" id="ARBA00034247"/>
    </source>
</evidence>
<evidence type="ECO:0000256" key="2">
    <source>
        <dbReference type="ARBA" id="ARBA00012528"/>
    </source>
</evidence>
<dbReference type="EC" id="2.7.7.65" evidence="2"/>
<feature type="coiled-coil region" evidence="8">
    <location>
        <begin position="362"/>
        <end position="393"/>
    </location>
</feature>
<keyword evidence="3" id="KW-1003">Cell membrane</keyword>
<dbReference type="InterPro" id="IPR033479">
    <property type="entry name" value="dCache_1"/>
</dbReference>
<gene>
    <name evidence="12" type="ORF">GCM10007907_37890</name>
</gene>
<dbReference type="Gene3D" id="3.30.70.270">
    <property type="match status" value="1"/>
</dbReference>
<evidence type="ECO:0000256" key="5">
    <source>
        <dbReference type="ARBA" id="ARBA00022989"/>
    </source>
</evidence>
<name>A0ABQ5YQ06_9NEIS</name>
<dbReference type="InterPro" id="IPR029787">
    <property type="entry name" value="Nucleotide_cyclase"/>
</dbReference>
<evidence type="ECO:0000256" key="6">
    <source>
        <dbReference type="ARBA" id="ARBA00023136"/>
    </source>
</evidence>
<keyword evidence="6 9" id="KW-0472">Membrane</keyword>
<keyword evidence="4 9" id="KW-0812">Transmembrane</keyword>
<evidence type="ECO:0000313" key="12">
    <source>
        <dbReference type="EMBL" id="GLR14999.1"/>
    </source>
</evidence>
<dbReference type="RefSeq" id="WP_284198065.1">
    <property type="nucleotide sequence ID" value="NZ_BSOG01000006.1"/>
</dbReference>
<keyword evidence="13" id="KW-1185">Reference proteome</keyword>
<comment type="caution">
    <text evidence="12">The sequence shown here is derived from an EMBL/GenBank/DDBJ whole genome shotgun (WGS) entry which is preliminary data.</text>
</comment>
<dbReference type="Pfam" id="PF02743">
    <property type="entry name" value="dCache_1"/>
    <property type="match status" value="1"/>
</dbReference>
<dbReference type="PANTHER" id="PTHR45138">
    <property type="entry name" value="REGULATORY COMPONENTS OF SENSORY TRANSDUCTION SYSTEM"/>
    <property type="match status" value="1"/>
</dbReference>
<evidence type="ECO:0000256" key="1">
    <source>
        <dbReference type="ARBA" id="ARBA00004651"/>
    </source>
</evidence>
<dbReference type="PANTHER" id="PTHR45138:SF9">
    <property type="entry name" value="DIGUANYLATE CYCLASE DGCM-RELATED"/>
    <property type="match status" value="1"/>
</dbReference>
<dbReference type="Gene3D" id="3.30.450.20">
    <property type="entry name" value="PAS domain"/>
    <property type="match status" value="1"/>
</dbReference>
<protein>
    <recommendedName>
        <fullName evidence="2">diguanylate cyclase</fullName>
        <ecNumber evidence="2">2.7.7.65</ecNumber>
    </recommendedName>
</protein>
<dbReference type="SUPFAM" id="SSF55073">
    <property type="entry name" value="Nucleotide cyclase"/>
    <property type="match status" value="1"/>
</dbReference>